<gene>
    <name evidence="1" type="ORF">MNBD_DELTA02-968</name>
</gene>
<dbReference type="EMBL" id="UOEZ01000047">
    <property type="protein sequence ID" value="VAW36948.1"/>
    <property type="molecule type" value="Genomic_DNA"/>
</dbReference>
<evidence type="ECO:0000313" key="1">
    <source>
        <dbReference type="EMBL" id="VAW36948.1"/>
    </source>
</evidence>
<dbReference type="InterPro" id="IPR008949">
    <property type="entry name" value="Isoprenoid_synthase_dom_sf"/>
</dbReference>
<name>A0A3B0V0I1_9ZZZZ</name>
<protein>
    <submittedName>
        <fullName evidence="1">Uncharacterized protein</fullName>
    </submittedName>
</protein>
<proteinExistence type="predicted"/>
<dbReference type="SUPFAM" id="SSF48576">
    <property type="entry name" value="Terpenoid synthases"/>
    <property type="match status" value="1"/>
</dbReference>
<accession>A0A3B0V0I1</accession>
<organism evidence="1">
    <name type="scientific">hydrothermal vent metagenome</name>
    <dbReference type="NCBI Taxonomy" id="652676"/>
    <lineage>
        <taxon>unclassified sequences</taxon>
        <taxon>metagenomes</taxon>
        <taxon>ecological metagenomes</taxon>
    </lineage>
</organism>
<dbReference type="AlphaFoldDB" id="A0A3B0V0I1"/>
<sequence length="127" mass="13735">ETKKICCDIGRITGEAGQLLDDAMDYYDDLSSGKKNFIIMTAQTPARAIDFARDKIQAARELASALPPEKDKESLFWILSTLDEVAAILGRSTALNLNTGPGALSLSASLISLLGRAVPTNTFLVWF</sequence>
<reference evidence="1" key="1">
    <citation type="submission" date="2018-06" db="EMBL/GenBank/DDBJ databases">
        <authorList>
            <person name="Zhirakovskaya E."/>
        </authorList>
    </citation>
    <scope>NUCLEOTIDE SEQUENCE</scope>
</reference>
<feature type="non-terminal residue" evidence="1">
    <location>
        <position position="1"/>
    </location>
</feature>